<evidence type="ECO:0000313" key="2">
    <source>
        <dbReference type="Proteomes" id="UP000467305"/>
    </source>
</evidence>
<dbReference type="RefSeq" id="WP_150900517.1">
    <property type="nucleotide sequence ID" value="NZ_WAAU01000024.1"/>
</dbReference>
<name>A0A7J5AD62_9FLAO</name>
<organism evidence="1 2">
    <name type="scientific">Tenacibaculum aiptasiae</name>
    <dbReference type="NCBI Taxonomy" id="426481"/>
    <lineage>
        <taxon>Bacteria</taxon>
        <taxon>Pseudomonadati</taxon>
        <taxon>Bacteroidota</taxon>
        <taxon>Flavobacteriia</taxon>
        <taxon>Flavobacteriales</taxon>
        <taxon>Flavobacteriaceae</taxon>
        <taxon>Tenacibaculum</taxon>
    </lineage>
</organism>
<sequence length="182" mass="20833">MRNKFILFLYLFFIGAGITIAQDIELYRFTNTKLVDGNEMVLFHNISNNSISLIKKSSSDFNKKDGYLQSFILKRLEKGKVLIASTKQKKYFLKFNNTSNEIVFSTIENPEQLNEYTWQIQFAGTGKVLISPLNNPTKGLVQMDNNTIGVNVFKDSENQLLVGNKKVGDQYRFTIEKLANVL</sequence>
<evidence type="ECO:0000313" key="1">
    <source>
        <dbReference type="EMBL" id="KAB1155408.1"/>
    </source>
</evidence>
<accession>A0A7J5AD62</accession>
<dbReference type="Proteomes" id="UP000467305">
    <property type="component" value="Unassembled WGS sequence"/>
</dbReference>
<gene>
    <name evidence="1" type="ORF">F7018_13120</name>
</gene>
<comment type="caution">
    <text evidence="1">The sequence shown here is derived from an EMBL/GenBank/DDBJ whole genome shotgun (WGS) entry which is preliminary data.</text>
</comment>
<dbReference type="Gene3D" id="2.80.10.50">
    <property type="match status" value="1"/>
</dbReference>
<proteinExistence type="predicted"/>
<dbReference type="EMBL" id="WAAU01000024">
    <property type="protein sequence ID" value="KAB1155408.1"/>
    <property type="molecule type" value="Genomic_DNA"/>
</dbReference>
<dbReference type="AlphaFoldDB" id="A0A7J5AD62"/>
<keyword evidence="2" id="KW-1185">Reference proteome</keyword>
<dbReference type="OrthoDB" id="9924767at2"/>
<protein>
    <submittedName>
        <fullName evidence="1">Uncharacterized protein</fullName>
    </submittedName>
</protein>
<reference evidence="1 2" key="1">
    <citation type="submission" date="2019-09" db="EMBL/GenBank/DDBJ databases">
        <authorList>
            <person name="Cao W.R."/>
        </authorList>
    </citation>
    <scope>NUCLEOTIDE SEQUENCE [LARGE SCALE GENOMIC DNA]</scope>
    <source>
        <strain evidence="2">a4</strain>
    </source>
</reference>